<evidence type="ECO:0000313" key="3">
    <source>
        <dbReference type="EMBL" id="CAB1128497.1"/>
    </source>
</evidence>
<proteinExistence type="predicted"/>
<dbReference type="InterPro" id="IPR008532">
    <property type="entry name" value="NFACT_RNA-bd"/>
</dbReference>
<feature type="domain" description="NFACT RNA-binding" evidence="2">
    <location>
        <begin position="411"/>
        <end position="510"/>
    </location>
</feature>
<dbReference type="KEGG" id="hfv:R50_0991"/>
<dbReference type="GO" id="GO:1990112">
    <property type="term" value="C:RQC complex"/>
    <property type="evidence" value="ECO:0007669"/>
    <property type="project" value="TreeGrafter"/>
</dbReference>
<keyword evidence="4" id="KW-1185">Reference proteome</keyword>
<sequence length="543" mass="61625">MPFDALVMQAVARAWNRDLRGSTFHTARYEGGTVRFGGRDAAGRPMAVLVALAPGFQRLHRIAPLPGGHHTRHPFFQDLVPFTLEGVEVVPWERVMYWVLSRPDEWDLPVQERLAVELAGHLTNLIRLDAGGTLVKDALRRVAPGRPGRTVWPGQPYTPPPRLPDPSLTRNPAHLPPWGRLWLEEGHSLEELLEVAAQGRFDPQVFPPYAGEKADVWVLPLRRRPHRPAADLEQALDQVYAERERQARLEAQARTAYSRLEDRRRHLAQRLGEYREWAETDPAREKELGDLWLAWQGRFAGRVPPVTEEVEDLYHPGTRVLLSLPEGSNPVEEAERHYRRFKKLNARRQAAARLLPAVAGELEVVQRLEEELEARRQRGLEAGDGPWLRQLARRGGAGPARPGASEALPYRRFLSVHGLEIWVGRNAEENQRLTFREARPDDLWLHVKQASGSHVLLRCGRTNPDPEDVLDAAHLAAFYSPARHSGMVPVDYTRRKYVRKRPHGTPGQVLYQQERTLFVTPDPERLERLGAMRGSLADSGNEG</sequence>
<organism evidence="3 4">
    <name type="scientific">Candidatus Hydrogenisulfobacillus filiaventi</name>
    <dbReference type="NCBI Taxonomy" id="2707344"/>
    <lineage>
        <taxon>Bacteria</taxon>
        <taxon>Bacillati</taxon>
        <taxon>Bacillota</taxon>
        <taxon>Clostridia</taxon>
        <taxon>Eubacteriales</taxon>
        <taxon>Clostridiales Family XVII. Incertae Sedis</taxon>
        <taxon>Candidatus Hydrogenisulfobacillus</taxon>
    </lineage>
</organism>
<dbReference type="GO" id="GO:0072344">
    <property type="term" value="P:rescue of stalled ribosome"/>
    <property type="evidence" value="ECO:0007669"/>
    <property type="project" value="TreeGrafter"/>
</dbReference>
<dbReference type="Gene3D" id="2.30.310.10">
    <property type="entry name" value="ibrinogen binding protein from staphylococcus aureus domain"/>
    <property type="match status" value="1"/>
</dbReference>
<dbReference type="PANTHER" id="PTHR15239:SF6">
    <property type="entry name" value="RIBOSOME QUALITY CONTROL COMPLEX SUBUNIT NEMF"/>
    <property type="match status" value="1"/>
</dbReference>
<evidence type="ECO:0000259" key="2">
    <source>
        <dbReference type="Pfam" id="PF05670"/>
    </source>
</evidence>
<name>A0A6F8ZFE1_9FIRM</name>
<dbReference type="Pfam" id="PF05833">
    <property type="entry name" value="NFACT_N"/>
    <property type="match status" value="2"/>
</dbReference>
<protein>
    <submittedName>
        <fullName evidence="3">Fibronectin/fibrinogen-binding protein</fullName>
    </submittedName>
</protein>
<accession>A0A6F8ZFE1</accession>
<dbReference type="GO" id="GO:0000049">
    <property type="term" value="F:tRNA binding"/>
    <property type="evidence" value="ECO:0007669"/>
    <property type="project" value="TreeGrafter"/>
</dbReference>
<gene>
    <name evidence="3" type="ORF">R50_0991</name>
</gene>
<dbReference type="AlphaFoldDB" id="A0A6F8ZFE1"/>
<dbReference type="GO" id="GO:0043023">
    <property type="term" value="F:ribosomal large subunit binding"/>
    <property type="evidence" value="ECO:0007669"/>
    <property type="project" value="TreeGrafter"/>
</dbReference>
<feature type="region of interest" description="Disordered" evidence="1">
    <location>
        <begin position="145"/>
        <end position="170"/>
    </location>
</feature>
<dbReference type="Proteomes" id="UP000503399">
    <property type="component" value="Chromosome"/>
</dbReference>
<evidence type="ECO:0000256" key="1">
    <source>
        <dbReference type="SAM" id="MobiDB-lite"/>
    </source>
</evidence>
<reference evidence="3 4" key="1">
    <citation type="submission" date="2020-02" db="EMBL/GenBank/DDBJ databases">
        <authorList>
            <person name="Hogendoorn C."/>
        </authorList>
    </citation>
    <scope>NUCLEOTIDE SEQUENCE [LARGE SCALE GENOMIC DNA]</scope>
    <source>
        <strain evidence="3">R501</strain>
    </source>
</reference>
<dbReference type="Pfam" id="PF05670">
    <property type="entry name" value="NFACT-R_1"/>
    <property type="match status" value="1"/>
</dbReference>
<dbReference type="EMBL" id="LR778114">
    <property type="protein sequence ID" value="CAB1128497.1"/>
    <property type="molecule type" value="Genomic_DNA"/>
</dbReference>
<evidence type="ECO:0000313" key="4">
    <source>
        <dbReference type="Proteomes" id="UP000503399"/>
    </source>
</evidence>
<dbReference type="PANTHER" id="PTHR15239">
    <property type="entry name" value="NUCLEAR EXPORT MEDIATOR FACTOR NEMF"/>
    <property type="match status" value="1"/>
</dbReference>
<dbReference type="InterPro" id="IPR051608">
    <property type="entry name" value="RQC_Subunit_NEMF"/>
</dbReference>